<evidence type="ECO:0000259" key="1">
    <source>
        <dbReference type="Pfam" id="PF12728"/>
    </source>
</evidence>
<evidence type="ECO:0000313" key="3">
    <source>
        <dbReference type="Proteomes" id="UP000253426"/>
    </source>
</evidence>
<sequence length="83" mass="9060">MKTQVPSPQHGSPLLRKLLTIEEVADALALTRRGVESMTKRGVLPVIKLSNRAVRYRPEAVESVLDRLTIGAVSDKPGKRVSA</sequence>
<proteinExistence type="predicted"/>
<name>A0A366HI36_9BACT</name>
<dbReference type="Pfam" id="PF12728">
    <property type="entry name" value="HTH_17"/>
    <property type="match status" value="1"/>
</dbReference>
<protein>
    <submittedName>
        <fullName evidence="2">Excisionase family DNA binding protein</fullName>
    </submittedName>
</protein>
<dbReference type="AlphaFoldDB" id="A0A366HI36"/>
<dbReference type="EMBL" id="QNRR01000006">
    <property type="protein sequence ID" value="RBP42427.1"/>
    <property type="molecule type" value="Genomic_DNA"/>
</dbReference>
<dbReference type="InterPro" id="IPR041657">
    <property type="entry name" value="HTH_17"/>
</dbReference>
<organism evidence="2 3">
    <name type="scientific">Roseimicrobium gellanilyticum</name>
    <dbReference type="NCBI Taxonomy" id="748857"/>
    <lineage>
        <taxon>Bacteria</taxon>
        <taxon>Pseudomonadati</taxon>
        <taxon>Verrucomicrobiota</taxon>
        <taxon>Verrucomicrobiia</taxon>
        <taxon>Verrucomicrobiales</taxon>
        <taxon>Verrucomicrobiaceae</taxon>
        <taxon>Roseimicrobium</taxon>
    </lineage>
</organism>
<keyword evidence="3" id="KW-1185">Reference proteome</keyword>
<comment type="caution">
    <text evidence="2">The sequence shown here is derived from an EMBL/GenBank/DDBJ whole genome shotgun (WGS) entry which is preliminary data.</text>
</comment>
<gene>
    <name evidence="2" type="ORF">DES53_106134</name>
</gene>
<dbReference type="RefSeq" id="WP_170157188.1">
    <property type="nucleotide sequence ID" value="NZ_QNRR01000006.1"/>
</dbReference>
<evidence type="ECO:0000313" key="2">
    <source>
        <dbReference type="EMBL" id="RBP42427.1"/>
    </source>
</evidence>
<dbReference type="InterPro" id="IPR009061">
    <property type="entry name" value="DNA-bd_dom_put_sf"/>
</dbReference>
<dbReference type="Proteomes" id="UP000253426">
    <property type="component" value="Unassembled WGS sequence"/>
</dbReference>
<dbReference type="SUPFAM" id="SSF46955">
    <property type="entry name" value="Putative DNA-binding domain"/>
    <property type="match status" value="1"/>
</dbReference>
<accession>A0A366HI36</accession>
<feature type="domain" description="Helix-turn-helix" evidence="1">
    <location>
        <begin position="18"/>
        <end position="67"/>
    </location>
</feature>
<reference evidence="2 3" key="1">
    <citation type="submission" date="2018-06" db="EMBL/GenBank/DDBJ databases">
        <title>Genomic Encyclopedia of Type Strains, Phase IV (KMG-IV): sequencing the most valuable type-strain genomes for metagenomic binning, comparative biology and taxonomic classification.</title>
        <authorList>
            <person name="Goeker M."/>
        </authorList>
    </citation>
    <scope>NUCLEOTIDE SEQUENCE [LARGE SCALE GENOMIC DNA]</scope>
    <source>
        <strain evidence="2 3">DSM 25532</strain>
    </source>
</reference>